<keyword evidence="7" id="KW-0813">Transport</keyword>
<feature type="transmembrane region" description="Helical" evidence="7">
    <location>
        <begin position="74"/>
        <end position="94"/>
    </location>
</feature>
<protein>
    <recommendedName>
        <fullName evidence="7">Flagellar biosynthesis protein FlhA</fullName>
    </recommendedName>
</protein>
<dbReference type="Pfam" id="PF00771">
    <property type="entry name" value="FHIPEP"/>
    <property type="match status" value="1"/>
</dbReference>
<dbReference type="EMBL" id="CP017480">
    <property type="protein sequence ID" value="APG02790.1"/>
    <property type="molecule type" value="Genomic_DNA"/>
</dbReference>
<feature type="transmembrane region" description="Helical" evidence="7">
    <location>
        <begin position="43"/>
        <end position="62"/>
    </location>
</feature>
<dbReference type="InterPro" id="IPR042196">
    <property type="entry name" value="FHIPEP_4"/>
</dbReference>
<keyword evidence="7" id="KW-1006">Bacterial flagellum protein export</keyword>
<organism evidence="9 10">
    <name type="scientific">Luteibacter rhizovicinus DSM 16549</name>
    <dbReference type="NCBI Taxonomy" id="1440763"/>
    <lineage>
        <taxon>Bacteria</taxon>
        <taxon>Pseudomonadati</taxon>
        <taxon>Pseudomonadota</taxon>
        <taxon>Gammaproteobacteria</taxon>
        <taxon>Lysobacterales</taxon>
        <taxon>Rhodanobacteraceae</taxon>
        <taxon>Luteibacter</taxon>
    </lineage>
</organism>
<name>A0A1L3EP36_9GAMM</name>
<dbReference type="PIRSF" id="PIRSF005419">
    <property type="entry name" value="FlhA"/>
    <property type="match status" value="1"/>
</dbReference>
<feature type="region of interest" description="Disordered" evidence="8">
    <location>
        <begin position="330"/>
        <end position="351"/>
    </location>
</feature>
<evidence type="ECO:0000256" key="8">
    <source>
        <dbReference type="SAM" id="MobiDB-lite"/>
    </source>
</evidence>
<dbReference type="GO" id="GO:0005886">
    <property type="term" value="C:plasma membrane"/>
    <property type="evidence" value="ECO:0007669"/>
    <property type="project" value="UniProtKB-SubCell"/>
</dbReference>
<dbReference type="RefSeq" id="WP_046968436.1">
    <property type="nucleotide sequence ID" value="NZ_CP017480.1"/>
</dbReference>
<proteinExistence type="inferred from homology"/>
<comment type="function">
    <text evidence="7">Required for formation of the rod structure of the flagellar apparatus. Together with FliI and FliH, may constitute the export apparatus of flagellin.</text>
</comment>
<feature type="transmembrane region" description="Helical" evidence="7">
    <location>
        <begin position="248"/>
        <end position="268"/>
    </location>
</feature>
<evidence type="ECO:0000256" key="5">
    <source>
        <dbReference type="ARBA" id="ARBA00022989"/>
    </source>
</evidence>
<sequence>MAATTTLMGTFRQIGRRGIAAPVVMLVMLGMLMLPLPPFMLDLLFTFNIALSLVILLATMYVMRPLELASFPTVVLFATLLRLALNIASTRVVLLHGHNGPGAAGKVIEAFGEFVIGGNFAVGFVVFAILTIINFVVVTKGATRVSEVTARFTLDAMPGKQMAIDADLNAGLLTQEQARERRQEVREEADFYGSMDGASKFVRGDATAGMLILAINIIGGFFIGMLQHGLSASEAARTYTLLTIGDGLVAQVPGLMLSIATAVIVTRVSKSQEMGKHVMGQLFGQPKALAVAAAVLGAMGLVPGMPNLPFLLLAAGAGFGAWKLQQNKDRLADGGTPADATAPGTELALESTPPGERLELSWEDVAQVDTIGLEVGYRLIPLVDKAQGGELMARIKSVRRKLSQELGFLVPSVHIRDNLDLSPHGYRISLMGVPMGEAEIHTERMLAIDPGRVHGTINGIATRDPAFGLDAVWIEPGLREHAQTLGYTVVDPATVIATHLSHILQNHAHELIGHQDVQQLLDRLAQQTPKLVEDLVPKRLSLGAVVKVLQNLLAERVPIRNFRGIVESLAEHAGQSQDPGVLAASVRVTLGRQIVQEIAGLGTEVPVITLAPELEQILLQSLQGGGPAGAAIEPGLADRLQQNVAEAARRQEAAGEPAVLLVSPALRPWLSRFTRHVAQNLHVLAYNEVPDNRRVKLVTALGR</sequence>
<dbReference type="AlphaFoldDB" id="A0A1L3EP36"/>
<feature type="transmembrane region" description="Helical" evidence="7">
    <location>
        <begin position="289"/>
        <end position="322"/>
    </location>
</feature>
<dbReference type="PANTHER" id="PTHR30161">
    <property type="entry name" value="FLAGELLAR EXPORT PROTEIN, MEMBRANE FLHA SUBUNIT-RELATED"/>
    <property type="match status" value="1"/>
</dbReference>
<evidence type="ECO:0000256" key="6">
    <source>
        <dbReference type="ARBA" id="ARBA00023136"/>
    </source>
</evidence>
<dbReference type="Gene3D" id="1.10.8.540">
    <property type="entry name" value="FHIPEP family, domain 3"/>
    <property type="match status" value="1"/>
</dbReference>
<feature type="transmembrane region" description="Helical" evidence="7">
    <location>
        <begin position="18"/>
        <end position="37"/>
    </location>
</feature>
<keyword evidence="9" id="KW-0282">Flagellum</keyword>
<dbReference type="InterPro" id="IPR042194">
    <property type="entry name" value="FHIPEP_1"/>
</dbReference>
<dbReference type="GO" id="GO:0044780">
    <property type="term" value="P:bacterial-type flagellum assembly"/>
    <property type="evidence" value="ECO:0007669"/>
    <property type="project" value="InterPro"/>
</dbReference>
<evidence type="ECO:0000256" key="3">
    <source>
        <dbReference type="ARBA" id="ARBA00022475"/>
    </source>
</evidence>
<keyword evidence="6 7" id="KW-0472">Membrane</keyword>
<keyword evidence="10" id="KW-1185">Reference proteome</keyword>
<dbReference type="KEGG" id="lrz:BJI69_01925"/>
<keyword evidence="3 7" id="KW-1003">Cell membrane</keyword>
<evidence type="ECO:0000256" key="7">
    <source>
        <dbReference type="RuleBase" id="RU364093"/>
    </source>
</evidence>
<reference evidence="10" key="1">
    <citation type="submission" date="2016-09" db="EMBL/GenBank/DDBJ databases">
        <authorList>
            <person name="Lysoe E."/>
        </authorList>
    </citation>
    <scope>NUCLEOTIDE SEQUENCE [LARGE SCALE GENOMIC DNA]</scope>
    <source>
        <strain evidence="10">LJ96T</strain>
    </source>
</reference>
<keyword evidence="7" id="KW-1005">Bacterial flagellum biogenesis</keyword>
<comment type="similarity">
    <text evidence="2 7">Belongs to the FHIPEP (flagella/HR/invasion proteins export pore) family.</text>
</comment>
<keyword evidence="5 7" id="KW-1133">Transmembrane helix</keyword>
<evidence type="ECO:0000313" key="9">
    <source>
        <dbReference type="EMBL" id="APG02790.1"/>
    </source>
</evidence>
<evidence type="ECO:0000256" key="4">
    <source>
        <dbReference type="ARBA" id="ARBA00022692"/>
    </source>
</evidence>
<keyword evidence="7" id="KW-0653">Protein transport</keyword>
<comment type="subcellular location">
    <subcellularLocation>
        <location evidence="1 7">Cell membrane</location>
        <topology evidence="1 7">Multi-pass membrane protein</topology>
    </subcellularLocation>
</comment>
<dbReference type="GO" id="GO:0009306">
    <property type="term" value="P:protein secretion"/>
    <property type="evidence" value="ECO:0007669"/>
    <property type="project" value="InterPro"/>
</dbReference>
<dbReference type="STRING" id="1440763.BJI69_01925"/>
<dbReference type="OrthoDB" id="9759185at2"/>
<dbReference type="InterPro" id="IPR042193">
    <property type="entry name" value="FHIPEP_3"/>
</dbReference>
<dbReference type="PANTHER" id="PTHR30161:SF1">
    <property type="entry name" value="FLAGELLAR BIOSYNTHESIS PROTEIN FLHA-RELATED"/>
    <property type="match status" value="1"/>
</dbReference>
<dbReference type="Gene3D" id="3.40.50.12790">
    <property type="entry name" value="FHIPEP family, domain 4"/>
    <property type="match status" value="1"/>
</dbReference>
<keyword evidence="4 7" id="KW-0812">Transmembrane</keyword>
<evidence type="ECO:0000313" key="10">
    <source>
        <dbReference type="Proteomes" id="UP000182987"/>
    </source>
</evidence>
<evidence type="ECO:0000256" key="2">
    <source>
        <dbReference type="ARBA" id="ARBA00008835"/>
    </source>
</evidence>
<evidence type="ECO:0000256" key="1">
    <source>
        <dbReference type="ARBA" id="ARBA00004651"/>
    </source>
</evidence>
<feature type="transmembrane region" description="Helical" evidence="7">
    <location>
        <begin position="114"/>
        <end position="137"/>
    </location>
</feature>
<keyword evidence="9" id="KW-0969">Cilium</keyword>
<dbReference type="PRINTS" id="PR00949">
    <property type="entry name" value="TYPE3IMAPROT"/>
</dbReference>
<gene>
    <name evidence="7" type="primary">flhA</name>
    <name evidence="9" type="ORF">BJI69_01925</name>
</gene>
<dbReference type="InterPro" id="IPR001712">
    <property type="entry name" value="T3SS_FHIPEP"/>
</dbReference>
<dbReference type="Gene3D" id="3.40.30.60">
    <property type="entry name" value="FHIPEP family, domain 1"/>
    <property type="match status" value="1"/>
</dbReference>
<accession>A0A1L3EP36</accession>
<keyword evidence="9" id="KW-0966">Cell projection</keyword>
<dbReference type="NCBIfam" id="TIGR01398">
    <property type="entry name" value="FlhA"/>
    <property type="match status" value="1"/>
</dbReference>
<dbReference type="InterPro" id="IPR006301">
    <property type="entry name" value="FlhA"/>
</dbReference>
<feature type="transmembrane region" description="Helical" evidence="7">
    <location>
        <begin position="208"/>
        <end position="228"/>
    </location>
</feature>
<dbReference type="Proteomes" id="UP000182987">
    <property type="component" value="Chromosome"/>
</dbReference>